<feature type="region of interest" description="Disordered" evidence="1">
    <location>
        <begin position="1"/>
        <end position="25"/>
    </location>
</feature>
<accession>A0ABQ3PWN3</accession>
<dbReference type="EMBL" id="BNDX01000002">
    <property type="protein sequence ID" value="GHI29421.1"/>
    <property type="molecule type" value="Genomic_DNA"/>
</dbReference>
<evidence type="ECO:0000313" key="3">
    <source>
        <dbReference type="Proteomes" id="UP001052655"/>
    </source>
</evidence>
<proteinExistence type="predicted"/>
<dbReference type="Proteomes" id="UP001052655">
    <property type="component" value="Unassembled WGS sequence"/>
</dbReference>
<sequence length="107" mass="10872">MSSVLSTTAPRGRAPGTDSPRTSPALACQIVPPVAAHTLLYRIATPAPARVRRANPGASARPGSPQDDRAGIQAAHARSRSEAATDVPDGTTYCPLFSSHSAGLASA</sequence>
<evidence type="ECO:0000313" key="2">
    <source>
        <dbReference type="EMBL" id="GHI29421.1"/>
    </source>
</evidence>
<keyword evidence="3" id="KW-1185">Reference proteome</keyword>
<name>A0ABQ3PWN3_9ACTN</name>
<organism evidence="2 3">
    <name type="scientific">Streptomyces daghestanicus</name>
    <dbReference type="NCBI Taxonomy" id="66885"/>
    <lineage>
        <taxon>Bacteria</taxon>
        <taxon>Bacillati</taxon>
        <taxon>Actinomycetota</taxon>
        <taxon>Actinomycetes</taxon>
        <taxon>Kitasatosporales</taxon>
        <taxon>Streptomycetaceae</taxon>
        <taxon>Streptomyces</taxon>
    </lineage>
</organism>
<protein>
    <submittedName>
        <fullName evidence="2">Uncharacterized protein</fullName>
    </submittedName>
</protein>
<comment type="caution">
    <text evidence="2">The sequence shown here is derived from an EMBL/GenBank/DDBJ whole genome shotgun (WGS) entry which is preliminary data.</text>
</comment>
<gene>
    <name evidence="2" type="ORF">Sdagh_11510</name>
</gene>
<reference evidence="2" key="1">
    <citation type="submission" date="2024-05" db="EMBL/GenBank/DDBJ databases">
        <title>Whole genome shotgun sequence of Streptomyces daghestanicus NBRC 12762.</title>
        <authorList>
            <person name="Komaki H."/>
            <person name="Tamura T."/>
        </authorList>
    </citation>
    <scope>NUCLEOTIDE SEQUENCE</scope>
    <source>
        <strain evidence="2">NBRC 12762</strain>
    </source>
</reference>
<evidence type="ECO:0000256" key="1">
    <source>
        <dbReference type="SAM" id="MobiDB-lite"/>
    </source>
</evidence>
<feature type="region of interest" description="Disordered" evidence="1">
    <location>
        <begin position="46"/>
        <end position="107"/>
    </location>
</feature>